<dbReference type="Pfam" id="PF01844">
    <property type="entry name" value="HNH"/>
    <property type="match status" value="1"/>
</dbReference>
<dbReference type="AlphaFoldDB" id="A0A845AYJ9"/>
<dbReference type="InterPro" id="IPR002711">
    <property type="entry name" value="HNH"/>
</dbReference>
<organism evidence="2 3">
    <name type="scientific">Allopontixanthobacter sediminis</name>
    <dbReference type="NCBI Taxonomy" id="1689985"/>
    <lineage>
        <taxon>Bacteria</taxon>
        <taxon>Pseudomonadati</taxon>
        <taxon>Pseudomonadota</taxon>
        <taxon>Alphaproteobacteria</taxon>
        <taxon>Sphingomonadales</taxon>
        <taxon>Erythrobacteraceae</taxon>
        <taxon>Allopontixanthobacter</taxon>
    </lineage>
</organism>
<dbReference type="GO" id="GO:0003676">
    <property type="term" value="F:nucleic acid binding"/>
    <property type="evidence" value="ECO:0007669"/>
    <property type="project" value="InterPro"/>
</dbReference>
<dbReference type="EMBL" id="WTYL01000001">
    <property type="protein sequence ID" value="MXP42954.1"/>
    <property type="molecule type" value="Genomic_DNA"/>
</dbReference>
<keyword evidence="3" id="KW-1185">Reference proteome</keyword>
<dbReference type="Gene3D" id="1.10.30.50">
    <property type="match status" value="1"/>
</dbReference>
<dbReference type="GO" id="GO:0004519">
    <property type="term" value="F:endonuclease activity"/>
    <property type="evidence" value="ECO:0007669"/>
    <property type="project" value="InterPro"/>
</dbReference>
<dbReference type="PANTHER" id="PTHR33877:SF2">
    <property type="entry name" value="OS07G0170200 PROTEIN"/>
    <property type="match status" value="1"/>
</dbReference>
<reference evidence="2 3" key="1">
    <citation type="submission" date="2019-12" db="EMBL/GenBank/DDBJ databases">
        <title>Genomic-based taxomic classification of the family Erythrobacteraceae.</title>
        <authorList>
            <person name="Xu L."/>
        </authorList>
    </citation>
    <scope>NUCLEOTIDE SEQUENCE [LARGE SCALE GENOMIC DNA]</scope>
    <source>
        <strain evidence="2 3">KCTC 42453</strain>
    </source>
</reference>
<dbReference type="SMART" id="SM00507">
    <property type="entry name" value="HNHc"/>
    <property type="match status" value="1"/>
</dbReference>
<dbReference type="GO" id="GO:0008270">
    <property type="term" value="F:zinc ion binding"/>
    <property type="evidence" value="ECO:0007669"/>
    <property type="project" value="InterPro"/>
</dbReference>
<protein>
    <recommendedName>
        <fullName evidence="1">HNH nuclease domain-containing protein</fullName>
    </recommendedName>
</protein>
<comment type="caution">
    <text evidence="2">The sequence shown here is derived from an EMBL/GenBank/DDBJ whole genome shotgun (WGS) entry which is preliminary data.</text>
</comment>
<dbReference type="InterPro" id="IPR052892">
    <property type="entry name" value="NA-targeting_endonuclease"/>
</dbReference>
<name>A0A845AYJ9_9SPHN</name>
<gene>
    <name evidence="2" type="ORF">GRI65_00625</name>
</gene>
<evidence type="ECO:0000313" key="3">
    <source>
        <dbReference type="Proteomes" id="UP000431922"/>
    </source>
</evidence>
<proteinExistence type="predicted"/>
<dbReference type="RefSeq" id="WP_160754608.1">
    <property type="nucleotide sequence ID" value="NZ_WTYL01000001.1"/>
</dbReference>
<dbReference type="CDD" id="cd00085">
    <property type="entry name" value="HNHc"/>
    <property type="match status" value="1"/>
</dbReference>
<accession>A0A845AYJ9</accession>
<dbReference type="OrthoDB" id="7807589at2"/>
<dbReference type="Proteomes" id="UP000431922">
    <property type="component" value="Unassembled WGS sequence"/>
</dbReference>
<evidence type="ECO:0000259" key="1">
    <source>
        <dbReference type="SMART" id="SM00507"/>
    </source>
</evidence>
<feature type="domain" description="HNH nuclease" evidence="1">
    <location>
        <begin position="104"/>
        <end position="156"/>
    </location>
</feature>
<sequence length="178" mass="19592">MSANLPIRRDKFDTQNFLAYLSQQGCEIGVPTNRYEVVRYRAYWRGTNKAATHIVYAKENGLLTWTGGSKGHYRAFLAGAPVDELLSVPQAPTPASKAVSKSEKTRAKLLARDGDECWFCGDAMGADCTIEHLVPKSTGGRNSLANYALAHRKCNNDAADLPLIKKIEMRASMRSVKA</sequence>
<dbReference type="PANTHER" id="PTHR33877">
    <property type="entry name" value="SLL1193 PROTEIN"/>
    <property type="match status" value="1"/>
</dbReference>
<dbReference type="InterPro" id="IPR003615">
    <property type="entry name" value="HNH_nuc"/>
</dbReference>
<evidence type="ECO:0000313" key="2">
    <source>
        <dbReference type="EMBL" id="MXP42954.1"/>
    </source>
</evidence>